<keyword evidence="10 12" id="KW-0289">Folate biosynthesis</keyword>
<keyword evidence="7 12" id="KW-0808">Transferase</keyword>
<comment type="pathway">
    <text evidence="3 12">Cofactor biosynthesis; tetrahydrofolate biosynthesis; 7,8-dihydrofolate from 2-amino-4-hydroxy-6-hydroxymethyl-7,8-dihydropteridine diphosphate and 4-aminobenzoate: step 1/2.</text>
</comment>
<dbReference type="PANTHER" id="PTHR20941">
    <property type="entry name" value="FOLATE SYNTHESIS PROTEINS"/>
    <property type="match status" value="1"/>
</dbReference>
<reference evidence="14" key="1">
    <citation type="submission" date="2020-09" db="EMBL/GenBank/DDBJ databases">
        <title>Desulfogranum mesoprofundum gen. nov., sp. nov., a novel mesophilic, sulfate-reducing chemolithoautotroph isolated from a deep-sea hydrothermal vent chimney in the Suiyo Seamount.</title>
        <authorList>
            <person name="Hashimoto Y."/>
            <person name="Nakagawa S."/>
        </authorList>
    </citation>
    <scope>NUCLEOTIDE SEQUENCE</scope>
    <source>
        <strain evidence="14">KT2</strain>
    </source>
</reference>
<evidence type="ECO:0000256" key="6">
    <source>
        <dbReference type="ARBA" id="ARBA00016919"/>
    </source>
</evidence>
<keyword evidence="8 12" id="KW-0479">Metal-binding</keyword>
<comment type="function">
    <text evidence="12">Catalyzes the condensation of para-aminobenzoate (pABA) with 6-hydroxymethyl-7,8-dihydropterin diphosphate (DHPt-PP) to form 7,8-dihydropteroate (H2Pte), the immediate precursor of folate derivatives.</text>
</comment>
<dbReference type="KEGG" id="dbk:DGMP_25950"/>
<dbReference type="GO" id="GO:0004156">
    <property type="term" value="F:dihydropteroate synthase activity"/>
    <property type="evidence" value="ECO:0007669"/>
    <property type="project" value="UniProtKB-EC"/>
</dbReference>
<proteinExistence type="inferred from homology"/>
<dbReference type="InterPro" id="IPR045031">
    <property type="entry name" value="DHP_synth-like"/>
</dbReference>
<name>A0A8D5FHW2_9BACT</name>
<dbReference type="CDD" id="cd00739">
    <property type="entry name" value="DHPS"/>
    <property type="match status" value="1"/>
</dbReference>
<evidence type="ECO:0000256" key="1">
    <source>
        <dbReference type="ARBA" id="ARBA00000012"/>
    </source>
</evidence>
<dbReference type="GO" id="GO:0046872">
    <property type="term" value="F:metal ion binding"/>
    <property type="evidence" value="ECO:0007669"/>
    <property type="project" value="UniProtKB-KW"/>
</dbReference>
<dbReference type="GO" id="GO:0005829">
    <property type="term" value="C:cytosol"/>
    <property type="evidence" value="ECO:0007669"/>
    <property type="project" value="TreeGrafter"/>
</dbReference>
<evidence type="ECO:0000256" key="5">
    <source>
        <dbReference type="ARBA" id="ARBA00012458"/>
    </source>
</evidence>
<feature type="domain" description="Pterin-binding" evidence="13">
    <location>
        <begin position="6"/>
        <end position="260"/>
    </location>
</feature>
<evidence type="ECO:0000256" key="10">
    <source>
        <dbReference type="ARBA" id="ARBA00022909"/>
    </source>
</evidence>
<evidence type="ECO:0000256" key="11">
    <source>
        <dbReference type="ARBA" id="ARBA00030193"/>
    </source>
</evidence>
<comment type="catalytic activity">
    <reaction evidence="1">
        <text>(7,8-dihydropterin-6-yl)methyl diphosphate + 4-aminobenzoate = 7,8-dihydropteroate + diphosphate</text>
        <dbReference type="Rhea" id="RHEA:19949"/>
        <dbReference type="ChEBI" id="CHEBI:17836"/>
        <dbReference type="ChEBI" id="CHEBI:17839"/>
        <dbReference type="ChEBI" id="CHEBI:33019"/>
        <dbReference type="ChEBI" id="CHEBI:72950"/>
        <dbReference type="EC" id="2.5.1.15"/>
    </reaction>
</comment>
<dbReference type="PROSITE" id="PS50972">
    <property type="entry name" value="PTERIN_BINDING"/>
    <property type="match status" value="1"/>
</dbReference>
<keyword evidence="15" id="KW-1185">Reference proteome</keyword>
<evidence type="ECO:0000313" key="15">
    <source>
        <dbReference type="Proteomes" id="UP000826725"/>
    </source>
</evidence>
<dbReference type="EMBL" id="AP024086">
    <property type="protein sequence ID" value="BCL61902.1"/>
    <property type="molecule type" value="Genomic_DNA"/>
</dbReference>
<keyword evidence="9 12" id="KW-0460">Magnesium</keyword>
<dbReference type="Pfam" id="PF00809">
    <property type="entry name" value="Pterin_bind"/>
    <property type="match status" value="1"/>
</dbReference>
<evidence type="ECO:0000256" key="3">
    <source>
        <dbReference type="ARBA" id="ARBA00004763"/>
    </source>
</evidence>
<evidence type="ECO:0000256" key="4">
    <source>
        <dbReference type="ARBA" id="ARBA00009503"/>
    </source>
</evidence>
<evidence type="ECO:0000256" key="9">
    <source>
        <dbReference type="ARBA" id="ARBA00022842"/>
    </source>
</evidence>
<accession>A0A8D5FHW2</accession>
<dbReference type="FunFam" id="3.20.20.20:FF:000006">
    <property type="entry name" value="Dihydropteroate synthase"/>
    <property type="match status" value="1"/>
</dbReference>
<dbReference type="PANTHER" id="PTHR20941:SF1">
    <property type="entry name" value="FOLIC ACID SYNTHESIS PROTEIN FOL1"/>
    <property type="match status" value="1"/>
</dbReference>
<evidence type="ECO:0000259" key="13">
    <source>
        <dbReference type="PROSITE" id="PS50972"/>
    </source>
</evidence>
<dbReference type="GO" id="GO:0046656">
    <property type="term" value="P:folic acid biosynthetic process"/>
    <property type="evidence" value="ECO:0007669"/>
    <property type="project" value="UniProtKB-KW"/>
</dbReference>
<evidence type="ECO:0000256" key="12">
    <source>
        <dbReference type="RuleBase" id="RU361205"/>
    </source>
</evidence>
<organism evidence="14 15">
    <name type="scientific">Desulfomarina profundi</name>
    <dbReference type="NCBI Taxonomy" id="2772557"/>
    <lineage>
        <taxon>Bacteria</taxon>
        <taxon>Pseudomonadati</taxon>
        <taxon>Thermodesulfobacteriota</taxon>
        <taxon>Desulfobulbia</taxon>
        <taxon>Desulfobulbales</taxon>
        <taxon>Desulfobulbaceae</taxon>
        <taxon>Desulfomarina</taxon>
    </lineage>
</organism>
<dbReference type="InterPro" id="IPR006390">
    <property type="entry name" value="DHP_synth_dom"/>
</dbReference>
<gene>
    <name evidence="14" type="ORF">DGMP_25950</name>
</gene>
<dbReference type="AlphaFoldDB" id="A0A8D5FHW2"/>
<evidence type="ECO:0000256" key="8">
    <source>
        <dbReference type="ARBA" id="ARBA00022723"/>
    </source>
</evidence>
<evidence type="ECO:0000256" key="2">
    <source>
        <dbReference type="ARBA" id="ARBA00001946"/>
    </source>
</evidence>
<dbReference type="InterPro" id="IPR000489">
    <property type="entry name" value="Pterin-binding_dom"/>
</dbReference>
<dbReference type="EC" id="2.5.1.15" evidence="5 12"/>
<comment type="similarity">
    <text evidence="4 12">Belongs to the DHPS family.</text>
</comment>
<sequence>MKKPKVKIMGVLNVTPDSFSDGGNFSTLDKALAQADRLVDAGADIIDIGGESTRPFSEPVPVKKEMQRVIPVIAAIRKKHTVPISIDTTKALVAEAALGSGADIINDISALRKDPNMIALVRKTDVPVIIMHMKGSPSNMQVKPEYDDVMAEIMTFFQERIEKITACGIKKDRLIIDPGIGFGKTLQHNLTLLKELHRFSEFGLPVLLGHSRKRFLGDITGVDSEEKRDTATAVVSALCSRKNIDIIRVHNVAATREALLVAEAVMADPA</sequence>
<evidence type="ECO:0000256" key="7">
    <source>
        <dbReference type="ARBA" id="ARBA00022679"/>
    </source>
</evidence>
<evidence type="ECO:0000313" key="14">
    <source>
        <dbReference type="EMBL" id="BCL61902.1"/>
    </source>
</evidence>
<dbReference type="RefSeq" id="WP_228854315.1">
    <property type="nucleotide sequence ID" value="NZ_AP024086.1"/>
</dbReference>
<protein>
    <recommendedName>
        <fullName evidence="6 12">Dihydropteroate synthase</fullName>
        <shortName evidence="12">DHPS</shortName>
        <ecNumber evidence="5 12">2.5.1.15</ecNumber>
    </recommendedName>
    <alternativeName>
        <fullName evidence="11 12">Dihydropteroate pyrophosphorylase</fullName>
    </alternativeName>
</protein>
<comment type="cofactor">
    <cofactor evidence="2 12">
        <name>Mg(2+)</name>
        <dbReference type="ChEBI" id="CHEBI:18420"/>
    </cofactor>
</comment>
<dbReference type="NCBIfam" id="TIGR01496">
    <property type="entry name" value="DHPS"/>
    <property type="match status" value="1"/>
</dbReference>
<dbReference type="GO" id="GO:0046654">
    <property type="term" value="P:tetrahydrofolate biosynthetic process"/>
    <property type="evidence" value="ECO:0007669"/>
    <property type="project" value="TreeGrafter"/>
</dbReference>
<dbReference type="PROSITE" id="PS00793">
    <property type="entry name" value="DHPS_2"/>
    <property type="match status" value="1"/>
</dbReference>
<dbReference type="PROSITE" id="PS00792">
    <property type="entry name" value="DHPS_1"/>
    <property type="match status" value="1"/>
</dbReference>
<dbReference type="Proteomes" id="UP000826725">
    <property type="component" value="Chromosome"/>
</dbReference>